<keyword evidence="2" id="KW-0934">Plastid</keyword>
<dbReference type="EMBL" id="HBKN01025391">
    <property type="protein sequence ID" value="CAE2308113.1"/>
    <property type="molecule type" value="Transcribed_RNA"/>
</dbReference>
<dbReference type="PANTHER" id="PTHR31906">
    <property type="entry name" value="PLASTID-LIPID-ASSOCIATED PROTEIN 4, CHLOROPLASTIC-RELATED"/>
    <property type="match status" value="1"/>
</dbReference>
<feature type="domain" description="Plastid lipid-associated protein/fibrillin conserved" evidence="4">
    <location>
        <begin position="55"/>
        <end position="217"/>
    </location>
</feature>
<organism evidence="5">
    <name type="scientific">Guillardia theta</name>
    <name type="common">Cryptophyte</name>
    <name type="synonym">Cryptomonas phi</name>
    <dbReference type="NCBI Taxonomy" id="55529"/>
    <lineage>
        <taxon>Eukaryota</taxon>
        <taxon>Cryptophyceae</taxon>
        <taxon>Pyrenomonadales</taxon>
        <taxon>Geminigeraceae</taxon>
        <taxon>Guillardia</taxon>
    </lineage>
</organism>
<evidence type="ECO:0000313" key="5">
    <source>
        <dbReference type="EMBL" id="CAE2308113.1"/>
    </source>
</evidence>
<keyword evidence="3" id="KW-0732">Signal</keyword>
<feature type="chain" id="PRO_5031511046" description="Plastid lipid-associated protein/fibrillin conserved domain-containing protein" evidence="3">
    <location>
        <begin position="22"/>
        <end position="242"/>
    </location>
</feature>
<dbReference type="InterPro" id="IPR039633">
    <property type="entry name" value="PAP"/>
</dbReference>
<dbReference type="Pfam" id="PF04755">
    <property type="entry name" value="PAP_fibrillin"/>
    <property type="match status" value="1"/>
</dbReference>
<comment type="subcellular location">
    <subcellularLocation>
        <location evidence="1">Plastid</location>
    </subcellularLocation>
</comment>
<gene>
    <name evidence="5" type="ORF">GTHE00462_LOCUS19750</name>
</gene>
<feature type="signal peptide" evidence="3">
    <location>
        <begin position="1"/>
        <end position="21"/>
    </location>
</feature>
<dbReference type="AlphaFoldDB" id="A0A7S4NUI0"/>
<accession>A0A7S4NUI0</accession>
<proteinExistence type="predicted"/>
<evidence type="ECO:0000256" key="2">
    <source>
        <dbReference type="ARBA" id="ARBA00022640"/>
    </source>
</evidence>
<reference evidence="5" key="1">
    <citation type="submission" date="2021-01" db="EMBL/GenBank/DDBJ databases">
        <authorList>
            <person name="Corre E."/>
            <person name="Pelletier E."/>
            <person name="Niang G."/>
            <person name="Scheremetjew M."/>
            <person name="Finn R."/>
            <person name="Kale V."/>
            <person name="Holt S."/>
            <person name="Cochrane G."/>
            <person name="Meng A."/>
            <person name="Brown T."/>
            <person name="Cohen L."/>
        </authorList>
    </citation>
    <scope>NUCLEOTIDE SEQUENCE</scope>
    <source>
        <strain evidence="5">CCMP 2712</strain>
    </source>
</reference>
<dbReference type="GO" id="GO:0009536">
    <property type="term" value="C:plastid"/>
    <property type="evidence" value="ECO:0007669"/>
    <property type="project" value="UniProtKB-SubCell"/>
</dbReference>
<evidence type="ECO:0000256" key="1">
    <source>
        <dbReference type="ARBA" id="ARBA00004474"/>
    </source>
</evidence>
<sequence length="242" mass="26436">MKLLRILTPLLAVLSAPGASCFLSSSLVTLNSNLPSKLCSRASAAQSLTMRSAKESKEKLLDVILKGDEQSPSYLQDITSAIQELSASKCKFDSQTADGEWQLVFQQDSSDSPALQKFTRATEDSGKTFANFDVKEGVFYNKASVLSGVADLQATVKFDTVPGKEERISCDITDARVTIANFLTIPLPLRVKGGWLDFLYLDKDLRVTRGNRGGIFVHVRPIIPAMAIVFLQQLLADSSRLT</sequence>
<name>A0A7S4NUI0_GUITH</name>
<dbReference type="InterPro" id="IPR006843">
    <property type="entry name" value="PAP/fibrillin_dom"/>
</dbReference>
<evidence type="ECO:0000256" key="3">
    <source>
        <dbReference type="SAM" id="SignalP"/>
    </source>
</evidence>
<evidence type="ECO:0000259" key="4">
    <source>
        <dbReference type="Pfam" id="PF04755"/>
    </source>
</evidence>
<protein>
    <recommendedName>
        <fullName evidence="4">Plastid lipid-associated protein/fibrillin conserved domain-containing protein</fullName>
    </recommendedName>
</protein>